<gene>
    <name evidence="1" type="ORF">MHEL_10280</name>
</gene>
<reference evidence="1 2" key="1">
    <citation type="journal article" date="2019" name="Emerg. Microbes Infect.">
        <title>Comprehensive subspecies identification of 175 nontuberculous mycobacteria species based on 7547 genomic profiles.</title>
        <authorList>
            <person name="Matsumoto Y."/>
            <person name="Kinjo T."/>
            <person name="Motooka D."/>
            <person name="Nabeya D."/>
            <person name="Jung N."/>
            <person name="Uechi K."/>
            <person name="Horii T."/>
            <person name="Iida T."/>
            <person name="Fujita J."/>
            <person name="Nakamura S."/>
        </authorList>
    </citation>
    <scope>NUCLEOTIDE SEQUENCE [LARGE SCALE GENOMIC DNA]</scope>
    <source>
        <strain evidence="1 2">JCM 30396</strain>
    </source>
</reference>
<evidence type="ECO:0000313" key="2">
    <source>
        <dbReference type="Proteomes" id="UP000467148"/>
    </source>
</evidence>
<dbReference type="AlphaFoldDB" id="A0A7I7T3L2"/>
<sequence>MYSAAVGKPVNPESGPEVAISAIPASADSTASARMASRSSESDGLVAVVLDKVVMKVPFVVGDWWFDADDLEVPVRGGTP</sequence>
<accession>A0A7I7T3L2</accession>
<evidence type="ECO:0000313" key="1">
    <source>
        <dbReference type="EMBL" id="BBY62785.1"/>
    </source>
</evidence>
<dbReference type="Proteomes" id="UP000467148">
    <property type="component" value="Chromosome"/>
</dbReference>
<keyword evidence="2" id="KW-1185">Reference proteome</keyword>
<dbReference type="KEGG" id="mhev:MHEL_10280"/>
<organism evidence="1 2">
    <name type="scientific">Mycolicibacterium helvum</name>
    <dbReference type="NCBI Taxonomy" id="1534349"/>
    <lineage>
        <taxon>Bacteria</taxon>
        <taxon>Bacillati</taxon>
        <taxon>Actinomycetota</taxon>
        <taxon>Actinomycetes</taxon>
        <taxon>Mycobacteriales</taxon>
        <taxon>Mycobacteriaceae</taxon>
        <taxon>Mycolicibacterium</taxon>
    </lineage>
</organism>
<dbReference type="EMBL" id="AP022596">
    <property type="protein sequence ID" value="BBY62785.1"/>
    <property type="molecule type" value="Genomic_DNA"/>
</dbReference>
<protein>
    <submittedName>
        <fullName evidence="1">Uncharacterized protein</fullName>
    </submittedName>
</protein>
<proteinExistence type="predicted"/>
<name>A0A7I7T3L2_9MYCO</name>